<organism evidence="8 9">
    <name type="scientific">Fonsecaea monophora</name>
    <dbReference type="NCBI Taxonomy" id="254056"/>
    <lineage>
        <taxon>Eukaryota</taxon>
        <taxon>Fungi</taxon>
        <taxon>Dikarya</taxon>
        <taxon>Ascomycota</taxon>
        <taxon>Pezizomycotina</taxon>
        <taxon>Eurotiomycetes</taxon>
        <taxon>Chaetothyriomycetidae</taxon>
        <taxon>Chaetothyriales</taxon>
        <taxon>Herpotrichiellaceae</taxon>
        <taxon>Fonsecaea</taxon>
    </lineage>
</organism>
<proteinExistence type="inferred from homology"/>
<sequence>MGSIAEPSLPKEPDFDPEALKAKYREERDKRLKRDGLAQYHTVEEDALRHYTEDPWSKRLEREPIDQEVDYLIVGAGYSGMILAVRLYEAGIKNIKIIDKSGDFGGTWYWNRYPGAACDIEAYIYMPLLEETGYVATEKYARAPELYEHSRRIGQKFGLYDRALFHTEALSLVWNEDTKRWDVTTDRGDHIHARFITTAGGLLHKPKLPGVPGIPSFKGHSFHTSRWDYAYTGGDSKGNLSKLADKRVAVIGTGATGVQVIPHVARSAKELYVFQRTPSSVDIRLDRPTDPAWAKSLLTKKGWQQHRMNNFNNIVSGEHEEGEEDEVGDGWTDILVNLSISGSKVAASKRAADPIKAAQELAKAMQMADFQKMERIRARVDEVVKDPATAAALKPWYNQMCKRPTFSNEYLPVFNRENVHLVDTEGQGIERITEKGIVAKGKEYEVDCIIYASGFEYIGSDYSQRMRITMRGRNGITLGEHWKNGPETFHGIYTRGFPNHFIMSIMQTAVAPNFTHMLNEQATHIAFVVAEALRRGAKTIETSAQAEQDWVRTIIELGRLREDFLRECTPSYYNDEGQITEKTLKTSRYGLGSPHFIRLLDAWRKDGRLAGLELDGEPAKDLTMPSQEELDQGIPKTNIDVTVKATAEELVGVV</sequence>
<evidence type="ECO:0000313" key="9">
    <source>
        <dbReference type="Proteomes" id="UP000077002"/>
    </source>
</evidence>
<dbReference type="EMBL" id="LVKK01000045">
    <property type="protein sequence ID" value="OAG39279.1"/>
    <property type="molecule type" value="Genomic_DNA"/>
</dbReference>
<dbReference type="OrthoDB" id="66881at2759"/>
<keyword evidence="9" id="KW-1185">Reference proteome</keyword>
<gene>
    <name evidence="8" type="ORF">AYO21_06483</name>
</gene>
<reference evidence="8 9" key="1">
    <citation type="submission" date="2016-03" db="EMBL/GenBank/DDBJ databases">
        <title>Draft genome sequence of the Fonsecaea monophora CBS 269.37.</title>
        <authorList>
            <person name="Bombassaro A."/>
            <person name="Vinicius W.A."/>
            <person name="De Hoog S."/>
            <person name="Sun J."/>
            <person name="Souza E.M."/>
            <person name="Raittz R.T."/>
            <person name="Costa F."/>
            <person name="Leao A.C."/>
            <person name="Tadra-Sfeir M.Z."/>
            <person name="Baura V."/>
            <person name="Balsanelli E."/>
            <person name="Pedrosa F.O."/>
            <person name="Moreno L.F."/>
            <person name="Steffens M.B."/>
            <person name="Xi L."/>
            <person name="Bocca A.L."/>
            <person name="Felipe M.S."/>
            <person name="Teixeira M."/>
            <person name="Telles Filho F.Q."/>
            <person name="Azevedo C.M."/>
            <person name="Gomes R."/>
            <person name="Vicente V.A."/>
        </authorList>
    </citation>
    <scope>NUCLEOTIDE SEQUENCE [LARGE SCALE GENOMIC DNA]</scope>
    <source>
        <strain evidence="8 9">CBS 269.37</strain>
    </source>
</reference>
<name>A0A177F7F2_9EURO</name>
<keyword evidence="4" id="KW-0274">FAD</keyword>
<keyword evidence="6" id="KW-0560">Oxidoreductase</keyword>
<dbReference type="InterPro" id="IPR050775">
    <property type="entry name" value="FAD-binding_Monooxygenases"/>
</dbReference>
<dbReference type="RefSeq" id="XP_022511231.1">
    <property type="nucleotide sequence ID" value="XM_022656443.1"/>
</dbReference>
<comment type="caution">
    <text evidence="8">The sequence shown here is derived from an EMBL/GenBank/DDBJ whole genome shotgun (WGS) entry which is preliminary data.</text>
</comment>
<dbReference type="GeneID" id="34601642"/>
<comment type="similarity">
    <text evidence="2">Belongs to the FAD-binding monooxygenase family.</text>
</comment>
<evidence type="ECO:0000256" key="1">
    <source>
        <dbReference type="ARBA" id="ARBA00001974"/>
    </source>
</evidence>
<evidence type="ECO:0000256" key="3">
    <source>
        <dbReference type="ARBA" id="ARBA00022630"/>
    </source>
</evidence>
<dbReference type="InterPro" id="IPR020946">
    <property type="entry name" value="Flavin_mOase-like"/>
</dbReference>
<dbReference type="AlphaFoldDB" id="A0A177F7F2"/>
<evidence type="ECO:0000256" key="2">
    <source>
        <dbReference type="ARBA" id="ARBA00010139"/>
    </source>
</evidence>
<comment type="cofactor">
    <cofactor evidence="1">
        <name>FAD</name>
        <dbReference type="ChEBI" id="CHEBI:57692"/>
    </cofactor>
</comment>
<keyword evidence="7" id="KW-0503">Monooxygenase</keyword>
<evidence type="ECO:0000256" key="5">
    <source>
        <dbReference type="ARBA" id="ARBA00022857"/>
    </source>
</evidence>
<dbReference type="FunFam" id="3.50.50.60:FF:000341">
    <property type="entry name" value="Baeyer-Villiger monooxygenase"/>
    <property type="match status" value="1"/>
</dbReference>
<evidence type="ECO:0000256" key="6">
    <source>
        <dbReference type="ARBA" id="ARBA00023002"/>
    </source>
</evidence>
<keyword evidence="3" id="KW-0285">Flavoprotein</keyword>
<dbReference type="GO" id="GO:0004497">
    <property type="term" value="F:monooxygenase activity"/>
    <property type="evidence" value="ECO:0007669"/>
    <property type="project" value="UniProtKB-KW"/>
</dbReference>
<dbReference type="PANTHER" id="PTHR43098:SF4">
    <property type="entry name" value="BLR3857 PROTEIN"/>
    <property type="match status" value="1"/>
</dbReference>
<evidence type="ECO:0000256" key="4">
    <source>
        <dbReference type="ARBA" id="ARBA00022827"/>
    </source>
</evidence>
<dbReference type="PANTHER" id="PTHR43098">
    <property type="entry name" value="L-ORNITHINE N(5)-MONOOXYGENASE-RELATED"/>
    <property type="match status" value="1"/>
</dbReference>
<dbReference type="Pfam" id="PF00743">
    <property type="entry name" value="FMO-like"/>
    <property type="match status" value="1"/>
</dbReference>
<dbReference type="SUPFAM" id="SSF51905">
    <property type="entry name" value="FAD/NAD(P)-binding domain"/>
    <property type="match status" value="1"/>
</dbReference>
<evidence type="ECO:0000313" key="8">
    <source>
        <dbReference type="EMBL" id="OAG39279.1"/>
    </source>
</evidence>
<keyword evidence="5" id="KW-0521">NADP</keyword>
<dbReference type="InterPro" id="IPR036188">
    <property type="entry name" value="FAD/NAD-bd_sf"/>
</dbReference>
<evidence type="ECO:0000256" key="7">
    <source>
        <dbReference type="ARBA" id="ARBA00023033"/>
    </source>
</evidence>
<dbReference type="Gene3D" id="3.50.50.60">
    <property type="entry name" value="FAD/NAD(P)-binding domain"/>
    <property type="match status" value="3"/>
</dbReference>
<protein>
    <recommendedName>
        <fullName evidence="10">FAD/NAD(P)-binding domain-containing protein</fullName>
    </recommendedName>
</protein>
<evidence type="ECO:0008006" key="10">
    <source>
        <dbReference type="Google" id="ProtNLM"/>
    </source>
</evidence>
<accession>A0A177F7F2</accession>
<dbReference type="Proteomes" id="UP000077002">
    <property type="component" value="Unassembled WGS sequence"/>
</dbReference>
<dbReference type="PRINTS" id="PR00411">
    <property type="entry name" value="PNDRDTASEI"/>
</dbReference>